<dbReference type="STRING" id="555500.I215_04465"/>
<dbReference type="OrthoDB" id="709028at2"/>
<evidence type="ECO:0000313" key="2">
    <source>
        <dbReference type="EMBL" id="EKF56170.1"/>
    </source>
</evidence>
<evidence type="ECO:0000256" key="1">
    <source>
        <dbReference type="SAM" id="Phobius"/>
    </source>
</evidence>
<evidence type="ECO:0000313" key="3">
    <source>
        <dbReference type="Proteomes" id="UP000007364"/>
    </source>
</evidence>
<proteinExistence type="predicted"/>
<reference evidence="2 3" key="1">
    <citation type="journal article" date="2012" name="J. Bacteriol.">
        <title>Genome Sequence of Galbibacter marinum Type Strain ck-I2-15.</title>
        <authorList>
            <person name="Lai Q."/>
            <person name="Li C."/>
            <person name="Shao Z."/>
        </authorList>
    </citation>
    <scope>NUCLEOTIDE SEQUENCE [LARGE SCALE GENOMIC DNA]</scope>
    <source>
        <strain evidence="3">ck-I2-15</strain>
    </source>
</reference>
<protein>
    <submittedName>
        <fullName evidence="2">Uncharacterized protein</fullName>
    </submittedName>
</protein>
<keyword evidence="1" id="KW-0812">Transmembrane</keyword>
<organism evidence="2 3">
    <name type="scientific">Galbibacter marinus</name>
    <dbReference type="NCBI Taxonomy" id="555500"/>
    <lineage>
        <taxon>Bacteria</taxon>
        <taxon>Pseudomonadati</taxon>
        <taxon>Bacteroidota</taxon>
        <taxon>Flavobacteriia</taxon>
        <taxon>Flavobacteriales</taxon>
        <taxon>Flavobacteriaceae</taxon>
        <taxon>Galbibacter</taxon>
    </lineage>
</organism>
<gene>
    <name evidence="2" type="ORF">I215_04465</name>
</gene>
<keyword evidence="1" id="KW-0472">Membrane</keyword>
<keyword evidence="3" id="KW-1185">Reference proteome</keyword>
<feature type="transmembrane region" description="Helical" evidence="1">
    <location>
        <begin position="40"/>
        <end position="60"/>
    </location>
</feature>
<dbReference type="EMBL" id="AMSG01000003">
    <property type="protein sequence ID" value="EKF56170.1"/>
    <property type="molecule type" value="Genomic_DNA"/>
</dbReference>
<feature type="transmembrane region" description="Helical" evidence="1">
    <location>
        <begin position="72"/>
        <end position="89"/>
    </location>
</feature>
<feature type="transmembrane region" description="Helical" evidence="1">
    <location>
        <begin position="120"/>
        <end position="142"/>
    </location>
</feature>
<name>K2PU48_9FLAO</name>
<dbReference type="Proteomes" id="UP000007364">
    <property type="component" value="Unassembled WGS sequence"/>
</dbReference>
<dbReference type="RefSeq" id="WP_008990766.1">
    <property type="nucleotide sequence ID" value="NZ_AMSG01000003.1"/>
</dbReference>
<accession>K2PU48</accession>
<sequence length="205" mass="24304">MEELDLLKKDWQKREKNLPKLSYEDIYKMMLRKSSSSVRWIFYISILELGLGILIILFYHPNVGKQIQLPNFINYFSYISIPVLLYFAYRFFQNYRNISTTASVKGLLESIMNARRTVRLYIILNLVLGGLASIFTFIYVYINQQGGWDIFVHEAQIKDYLIIFVVAVIATLIVLFVLLGIYLLLYGFLMRRLRHNYKELKKMEV</sequence>
<comment type="caution">
    <text evidence="2">The sequence shown here is derived from an EMBL/GenBank/DDBJ whole genome shotgun (WGS) entry which is preliminary data.</text>
</comment>
<dbReference type="eggNOG" id="ENOG5031FYV">
    <property type="taxonomic scope" value="Bacteria"/>
</dbReference>
<dbReference type="AlphaFoldDB" id="K2PU48"/>
<keyword evidence="1" id="KW-1133">Transmembrane helix</keyword>
<feature type="transmembrane region" description="Helical" evidence="1">
    <location>
        <begin position="162"/>
        <end position="189"/>
    </location>
</feature>
<dbReference type="PATRIC" id="fig|555500.3.peg.925"/>